<dbReference type="InterPro" id="IPR007314">
    <property type="entry name" value="Cofac_haem-bd_dom"/>
</dbReference>
<dbReference type="Gene3D" id="2.30.42.10">
    <property type="match status" value="1"/>
</dbReference>
<accession>X1FWA0</accession>
<dbReference type="SUPFAM" id="SSF159501">
    <property type="entry name" value="EreA/ChaN-like"/>
    <property type="match status" value="1"/>
</dbReference>
<dbReference type="SUPFAM" id="SSF50156">
    <property type="entry name" value="PDZ domain-like"/>
    <property type="match status" value="1"/>
</dbReference>
<dbReference type="Pfam" id="PF04187">
    <property type="entry name" value="Cofac_haem_bdg"/>
    <property type="match status" value="1"/>
</dbReference>
<dbReference type="CDD" id="cd14727">
    <property type="entry name" value="ChanN-like"/>
    <property type="match status" value="1"/>
</dbReference>
<feature type="non-terminal residue" evidence="3">
    <location>
        <position position="1"/>
    </location>
</feature>
<reference evidence="3" key="1">
    <citation type="journal article" date="2014" name="Front. Microbiol.">
        <title>High frequency of phylogenetically diverse reductive dehalogenase-homologous genes in deep subseafloor sedimentary metagenomes.</title>
        <authorList>
            <person name="Kawai M."/>
            <person name="Futagami T."/>
            <person name="Toyoda A."/>
            <person name="Takaki Y."/>
            <person name="Nishi S."/>
            <person name="Hori S."/>
            <person name="Arai W."/>
            <person name="Tsubouchi T."/>
            <person name="Morono Y."/>
            <person name="Uchiyama I."/>
            <person name="Ito T."/>
            <person name="Fujiyama A."/>
            <person name="Inagaki F."/>
            <person name="Takami H."/>
        </authorList>
    </citation>
    <scope>NUCLEOTIDE SEQUENCE</scope>
    <source>
        <strain evidence="3">Expedition CK06-06</strain>
    </source>
</reference>
<dbReference type="AlphaFoldDB" id="X1FWA0"/>
<name>X1FWA0_9ZZZZ</name>
<feature type="domain" description="Haem-binding uptake Tiki superfamily ChaN" evidence="1">
    <location>
        <begin position="2"/>
        <end position="141"/>
    </location>
</feature>
<organism evidence="3">
    <name type="scientific">marine sediment metagenome</name>
    <dbReference type="NCBI Taxonomy" id="412755"/>
    <lineage>
        <taxon>unclassified sequences</taxon>
        <taxon>metagenomes</taxon>
        <taxon>ecological metagenomes</taxon>
    </lineage>
</organism>
<evidence type="ECO:0008006" key="4">
    <source>
        <dbReference type="Google" id="ProtNLM"/>
    </source>
</evidence>
<dbReference type="EMBL" id="BARU01000795">
    <property type="protein sequence ID" value="GAH25028.1"/>
    <property type="molecule type" value="Genomic_DNA"/>
</dbReference>
<proteinExistence type="predicted"/>
<dbReference type="Pfam" id="PF13180">
    <property type="entry name" value="PDZ_2"/>
    <property type="match status" value="1"/>
</dbReference>
<dbReference type="InterPro" id="IPR036034">
    <property type="entry name" value="PDZ_sf"/>
</dbReference>
<protein>
    <recommendedName>
        <fullName evidence="4">PDZ domain-containing protein</fullName>
    </recommendedName>
</protein>
<sequence>ESRWYVNWNFNFGFYEKIFKLAKNNKIPLYALNAPRAIISKIRMKGWDKLSEDEKKAVPEPDVSHEEHRVLIRTVFESTELPHQMKGGGLDMVFEGLYRAQSAWDEVMAFNALQSREREGRKMVVLSGSGHLLYNLGINRRAYEKSRLPFKTVLCIEVPEGKKSIKVTRSLADYVWGINEEKMPIFPSIGLRFKKFDRLDNLVLASKPIDGISKNANFEKGDVVLSVDGNSFSDINELRIYLAEFNWDDEVKFCLLRNAQQLEVLLKFQPPEKKGQGS</sequence>
<comment type="caution">
    <text evidence="3">The sequence shown here is derived from an EMBL/GenBank/DDBJ whole genome shotgun (WGS) entry which is preliminary data.</text>
</comment>
<feature type="domain" description="PDZ" evidence="2">
    <location>
        <begin position="188"/>
        <end position="266"/>
    </location>
</feature>
<gene>
    <name evidence="3" type="ORF">S03H2_02397</name>
</gene>
<evidence type="ECO:0000313" key="3">
    <source>
        <dbReference type="EMBL" id="GAH25028.1"/>
    </source>
</evidence>
<evidence type="ECO:0000259" key="2">
    <source>
        <dbReference type="Pfam" id="PF13180"/>
    </source>
</evidence>
<dbReference type="InterPro" id="IPR001478">
    <property type="entry name" value="PDZ"/>
</dbReference>
<evidence type="ECO:0000259" key="1">
    <source>
        <dbReference type="Pfam" id="PF04187"/>
    </source>
</evidence>